<dbReference type="CDD" id="cd06170">
    <property type="entry name" value="LuxR_C_like"/>
    <property type="match status" value="1"/>
</dbReference>
<dbReference type="Gene3D" id="3.40.50.2300">
    <property type="match status" value="1"/>
</dbReference>
<protein>
    <submittedName>
        <fullName evidence="9">Response regulator</fullName>
    </submittedName>
</protein>
<dbReference type="PRINTS" id="PR00038">
    <property type="entry name" value="HTHLUXR"/>
</dbReference>
<sequence length="264" mass="27718">MTSGPTNGSTSAPTSAPTNVPTSASTGDPVSGPTGAPAEAPAAGTIRVLIADDQQMVRQGFTVLLNAYPDIDVIGQAVHGLDAVAQVDRLLPDVVLMDIRMPELGGIEATRRIKAATPDIKVLVLTTFDLDEHVYDALSAGASGFLLKDASADQLAEAVRVIAAGDALLAPGITRKLITEFSRLNGTPRPPLKERVGDLTERETEVLTLIAQGLSNAEIARHLVVAEQTVKTHVGRILVKLGLRDRTQAAVFAYESGLVRPSGY</sequence>
<dbReference type="Pfam" id="PF00072">
    <property type="entry name" value="Response_reg"/>
    <property type="match status" value="1"/>
</dbReference>
<gene>
    <name evidence="9" type="ORF">HF200_31130</name>
</gene>
<accession>A0ABX1ITM0</accession>
<dbReference type="InterPro" id="IPR000792">
    <property type="entry name" value="Tscrpt_reg_LuxR_C"/>
</dbReference>
<evidence type="ECO:0000313" key="10">
    <source>
        <dbReference type="Proteomes" id="UP000744032"/>
    </source>
</evidence>
<evidence type="ECO:0000256" key="4">
    <source>
        <dbReference type="ARBA" id="ARBA00023163"/>
    </source>
</evidence>
<feature type="domain" description="HTH luxR-type" evidence="7">
    <location>
        <begin position="192"/>
        <end position="257"/>
    </location>
</feature>
<keyword evidence="3" id="KW-0238">DNA-binding</keyword>
<dbReference type="PANTHER" id="PTHR43214">
    <property type="entry name" value="TWO-COMPONENT RESPONSE REGULATOR"/>
    <property type="match status" value="1"/>
</dbReference>
<evidence type="ECO:0000259" key="7">
    <source>
        <dbReference type="PROSITE" id="PS50043"/>
    </source>
</evidence>
<dbReference type="SUPFAM" id="SSF52172">
    <property type="entry name" value="CheY-like"/>
    <property type="match status" value="1"/>
</dbReference>
<dbReference type="Pfam" id="PF00196">
    <property type="entry name" value="GerE"/>
    <property type="match status" value="1"/>
</dbReference>
<dbReference type="InterPro" id="IPR039420">
    <property type="entry name" value="WalR-like"/>
</dbReference>
<feature type="domain" description="Response regulatory" evidence="8">
    <location>
        <begin position="47"/>
        <end position="163"/>
    </location>
</feature>
<dbReference type="InterPro" id="IPR011006">
    <property type="entry name" value="CheY-like_superfamily"/>
</dbReference>
<feature type="compositionally biased region" description="Polar residues" evidence="6">
    <location>
        <begin position="1"/>
        <end position="28"/>
    </location>
</feature>
<dbReference type="SUPFAM" id="SSF46894">
    <property type="entry name" value="C-terminal effector domain of the bipartite response regulators"/>
    <property type="match status" value="1"/>
</dbReference>
<comment type="caution">
    <text evidence="9">The sequence shown here is derived from an EMBL/GenBank/DDBJ whole genome shotgun (WGS) entry which is preliminary data.</text>
</comment>
<dbReference type="PROSITE" id="PS50043">
    <property type="entry name" value="HTH_LUXR_2"/>
    <property type="match status" value="1"/>
</dbReference>
<evidence type="ECO:0000256" key="5">
    <source>
        <dbReference type="PROSITE-ProRule" id="PRU00169"/>
    </source>
</evidence>
<dbReference type="CDD" id="cd17535">
    <property type="entry name" value="REC_NarL-like"/>
    <property type="match status" value="1"/>
</dbReference>
<keyword evidence="10" id="KW-1185">Reference proteome</keyword>
<name>A0ABX1ITM0_STRGB</name>
<evidence type="ECO:0000256" key="3">
    <source>
        <dbReference type="ARBA" id="ARBA00023125"/>
    </source>
</evidence>
<dbReference type="PROSITE" id="PS50110">
    <property type="entry name" value="RESPONSE_REGULATORY"/>
    <property type="match status" value="1"/>
</dbReference>
<keyword evidence="4" id="KW-0804">Transcription</keyword>
<feature type="region of interest" description="Disordered" evidence="6">
    <location>
        <begin position="1"/>
        <end position="39"/>
    </location>
</feature>
<organism evidence="9 10">
    <name type="scientific">Streptomyces galbus</name>
    <dbReference type="NCBI Taxonomy" id="33898"/>
    <lineage>
        <taxon>Bacteria</taxon>
        <taxon>Bacillati</taxon>
        <taxon>Actinomycetota</taxon>
        <taxon>Actinomycetes</taxon>
        <taxon>Kitasatosporales</taxon>
        <taxon>Streptomycetaceae</taxon>
        <taxon>Streptomyces</taxon>
    </lineage>
</organism>
<keyword evidence="2" id="KW-0805">Transcription regulation</keyword>
<dbReference type="EMBL" id="JAAXMD010000484">
    <property type="protein sequence ID" value="NKQ28692.1"/>
    <property type="molecule type" value="Genomic_DNA"/>
</dbReference>
<feature type="modified residue" description="4-aspartylphosphate" evidence="5">
    <location>
        <position position="98"/>
    </location>
</feature>
<evidence type="ECO:0000256" key="1">
    <source>
        <dbReference type="ARBA" id="ARBA00022553"/>
    </source>
</evidence>
<evidence type="ECO:0000259" key="8">
    <source>
        <dbReference type="PROSITE" id="PS50110"/>
    </source>
</evidence>
<dbReference type="InterPro" id="IPR001789">
    <property type="entry name" value="Sig_transdc_resp-reg_receiver"/>
</dbReference>
<dbReference type="InterPro" id="IPR016032">
    <property type="entry name" value="Sig_transdc_resp-reg_C-effctor"/>
</dbReference>
<dbReference type="SMART" id="SM00448">
    <property type="entry name" value="REC"/>
    <property type="match status" value="1"/>
</dbReference>
<dbReference type="PANTHER" id="PTHR43214:SF24">
    <property type="entry name" value="TRANSCRIPTIONAL REGULATORY PROTEIN NARL-RELATED"/>
    <property type="match status" value="1"/>
</dbReference>
<evidence type="ECO:0000256" key="6">
    <source>
        <dbReference type="SAM" id="MobiDB-lite"/>
    </source>
</evidence>
<keyword evidence="1 5" id="KW-0597">Phosphoprotein</keyword>
<evidence type="ECO:0000256" key="2">
    <source>
        <dbReference type="ARBA" id="ARBA00023015"/>
    </source>
</evidence>
<proteinExistence type="predicted"/>
<dbReference type="InterPro" id="IPR058245">
    <property type="entry name" value="NreC/VraR/RcsB-like_REC"/>
</dbReference>
<dbReference type="SMART" id="SM00421">
    <property type="entry name" value="HTH_LUXR"/>
    <property type="match status" value="1"/>
</dbReference>
<reference evidence="9 10" key="1">
    <citation type="submission" date="2020-04" db="EMBL/GenBank/DDBJ databases">
        <title>Genome sequence of Streptomyces galbus strain I339.</title>
        <authorList>
            <person name="Silva E.A.N."/>
            <person name="Merces M."/>
            <person name="Castelo Branco A.P.O.T."/>
            <person name="Vasconcelos P.C."/>
            <person name="Costa N.P."/>
            <person name="Marinho G.C.S."/>
            <person name="Oliveira C.J.B."/>
            <person name="Araujo D."/>
            <person name="Rodrigues Junior V.S."/>
            <person name="Almeida R."/>
            <person name="Silva Filho U.R."/>
            <person name="Andrade A.S.A."/>
            <person name="Cibulski S.P."/>
        </authorList>
    </citation>
    <scope>NUCLEOTIDE SEQUENCE [LARGE SCALE GENOMIC DNA]</scope>
    <source>
        <strain evidence="9 10">I339</strain>
    </source>
</reference>
<dbReference type="PROSITE" id="PS00622">
    <property type="entry name" value="HTH_LUXR_1"/>
    <property type="match status" value="1"/>
</dbReference>
<dbReference type="Proteomes" id="UP000744032">
    <property type="component" value="Unassembled WGS sequence"/>
</dbReference>
<evidence type="ECO:0000313" key="9">
    <source>
        <dbReference type="EMBL" id="NKQ28692.1"/>
    </source>
</evidence>